<evidence type="ECO:0008006" key="11">
    <source>
        <dbReference type="Google" id="ProtNLM"/>
    </source>
</evidence>
<name>A0A2I0ATY8_9ASPA</name>
<dbReference type="InterPro" id="IPR016024">
    <property type="entry name" value="ARM-type_fold"/>
</dbReference>
<dbReference type="PANTHER" id="PTHR47605:SF2">
    <property type="entry name" value="TRANSCRIPTIONAL ELONGATION REGULATOR MINIYO"/>
    <property type="match status" value="1"/>
</dbReference>
<dbReference type="STRING" id="1088818.A0A2I0ATY8"/>
<dbReference type="SUPFAM" id="SSF48371">
    <property type="entry name" value="ARM repeat"/>
    <property type="match status" value="1"/>
</dbReference>
<feature type="domain" description="RPAP1/MINIYO-like TPR repeats" evidence="8">
    <location>
        <begin position="1236"/>
        <end position="1360"/>
    </location>
</feature>
<dbReference type="Pfam" id="PF08621">
    <property type="entry name" value="RPAP1_N"/>
    <property type="match status" value="1"/>
</dbReference>
<feature type="region of interest" description="Disordered" evidence="5">
    <location>
        <begin position="162"/>
        <end position="184"/>
    </location>
</feature>
<reference evidence="9 10" key="1">
    <citation type="journal article" date="2017" name="Nature">
        <title>The Apostasia genome and the evolution of orchids.</title>
        <authorList>
            <person name="Zhang G.Q."/>
            <person name="Liu K.W."/>
            <person name="Li Z."/>
            <person name="Lohaus R."/>
            <person name="Hsiao Y.Y."/>
            <person name="Niu S.C."/>
            <person name="Wang J.Y."/>
            <person name="Lin Y.C."/>
            <person name="Xu Q."/>
            <person name="Chen L.J."/>
            <person name="Yoshida K."/>
            <person name="Fujiwara S."/>
            <person name="Wang Z.W."/>
            <person name="Zhang Y.Q."/>
            <person name="Mitsuda N."/>
            <person name="Wang M."/>
            <person name="Liu G.H."/>
            <person name="Pecoraro L."/>
            <person name="Huang H.X."/>
            <person name="Xiao X.J."/>
            <person name="Lin M."/>
            <person name="Wu X.Y."/>
            <person name="Wu W.L."/>
            <person name="Chen Y.Y."/>
            <person name="Chang S.B."/>
            <person name="Sakamoto S."/>
            <person name="Ohme-Takagi M."/>
            <person name="Yagi M."/>
            <person name="Zeng S.J."/>
            <person name="Shen C.Y."/>
            <person name="Yeh C.M."/>
            <person name="Luo Y.B."/>
            <person name="Tsai W.C."/>
            <person name="Van de Peer Y."/>
            <person name="Liu Z.J."/>
        </authorList>
    </citation>
    <scope>NUCLEOTIDE SEQUENCE [LARGE SCALE GENOMIC DNA]</scope>
    <source>
        <strain evidence="10">cv. Shenzhen</strain>
        <tissue evidence="9">Stem</tissue>
    </source>
</reference>
<dbReference type="InterPro" id="IPR055326">
    <property type="entry name" value="MINIYO"/>
</dbReference>
<keyword evidence="3" id="KW-0804">Transcription</keyword>
<accession>A0A2I0ATY8</accession>
<feature type="domain" description="RPAP1 C-terminal" evidence="6">
    <location>
        <begin position="231"/>
        <end position="311"/>
    </location>
</feature>
<proteinExistence type="inferred from homology"/>
<evidence type="ECO:0000313" key="9">
    <source>
        <dbReference type="EMBL" id="PKA59000.1"/>
    </source>
</evidence>
<dbReference type="Pfam" id="PF25766">
    <property type="entry name" value="TPR_RPAP1"/>
    <property type="match status" value="1"/>
</dbReference>
<organism evidence="9 10">
    <name type="scientific">Apostasia shenzhenica</name>
    <dbReference type="NCBI Taxonomy" id="1088818"/>
    <lineage>
        <taxon>Eukaryota</taxon>
        <taxon>Viridiplantae</taxon>
        <taxon>Streptophyta</taxon>
        <taxon>Embryophyta</taxon>
        <taxon>Tracheophyta</taxon>
        <taxon>Spermatophyta</taxon>
        <taxon>Magnoliopsida</taxon>
        <taxon>Liliopsida</taxon>
        <taxon>Asparagales</taxon>
        <taxon>Orchidaceae</taxon>
        <taxon>Apostasioideae</taxon>
        <taxon>Apostasia</taxon>
    </lineage>
</organism>
<evidence type="ECO:0000313" key="10">
    <source>
        <dbReference type="Proteomes" id="UP000236161"/>
    </source>
</evidence>
<feature type="compositionally biased region" description="Polar residues" evidence="5">
    <location>
        <begin position="95"/>
        <end position="106"/>
    </location>
</feature>
<sequence length="1435" mass="160365">MRKEKTELDFSGWRDFIADCDSALPQSKTKKKTSLTTTFSSGLDEAHEESLCRVTESAVVVEMLKPSGDVVCNEGDAGKDFMEKSSGANLDRGSVENTSSSARESKSLVSNVQGFGSFMDDIHEENLARVRQMSVEEIAEARTEIMGKMNPTIIEMLKKKGRNRLGDRESTVPEQKNGNSLGKEDVETELPANHRGVSELAAMSAGWMSTGQGNSSSWKVWSERVEKVRHMRFSLEGNVLVVDLNQFSYGSKPEGGRFGVEDVAERDFLRTEGDPAALGYTINEAVALIRSMVSAQRAVALQLLANILSKALFNLLNNNVGHEGKEPATCRTDWQAVWCYTLGPEPQLVLSLRIALDDNHDSVVLACAKAIQCILSCDMNENFFNVAEKLPTIEKVPCTAPVFRTRPEVDSGFLQGGFWKYSTKPSNILLVNVDNEEDKGQEKNTIQDDVVVAGQDIAAGFIRMGILPRICYLLETEPVPALVECLVSVLIALGRHSTSCANAIIACPRLTQNVVNILTRQGRMELPCQIKAITLLKVLCQTDKRICSNFVERGVFQQVMWHWYRSPYSIEQWVQFGKENCRLTGALMVEQLRLWKVCIRYGYCIGYFADFFPNLCLWLTKPTFSKLLDYNLLDEFAYMASEAYLILGALAKWLPFLHSTDQLSRPGANFSDNNMEAWSWGYVVPMVDLAMDWLQLKEIPYTASVARIEESMNIQNTLATSMIWVISAVLSMLCCIFSRISPESPDDGPASTSLPWLPDFVPKIGLEIVKNGFLGFNNICGISCKEFPAAGCSLVEGLCYLRRQNGIDVSLSSINCLHGLLQLASLIDKCIMRARDACHAHPFRGNGFEVEGKILEEGVIKLARDDLVRVLDLFVNFVSSEWPIVQSLEAFGRGGPAPGVGVGWGSSGGGFWSLNILLAQTEAQLFFELFRIFPVVVEKDIAFLEAMKPAVGKDADSMNLAMRRLNSLFAVCLIAGPGDAVIFEAALGILLQPPVLRYLNLCMQHFLHDNKRFKPLKWEYEEKDYLLVSKVLNSHFREKWLSIKRKSSGNINKGIENPTLPNKNGALETIHETPEDQEITDVSPSSTACNSFLIEWAYQRLPIPMHWFLSAICRIGESRTVGTSSSAEILDLAKGGLFFLLCLEALSSLLFPDYQESPILSMPLAWKLHALSMSLHVNMEVLEEEKTRDVFECLQELYGKQVDDLKGKEKCWKLQDAPLNSMTNHKAMTNELLLFQSEISQSYPTFVEDLIEQFGAISYGNIIFGRQIAIYLHRSVDTPVRLAAWNALSNAYLLELLPPLESCFTGAEGFLEPPEDDEGILEAYVKSWTSGALDRAVVRGSLSFSIALHHIHAFIFESKHLDRLNLRNKLAKSLLRSYSHKKNENMLLSLLQYKLPMNQDLIHESETQRRFELLKEACEGNSSLLQVVESLNSPL</sequence>
<comment type="subcellular location">
    <subcellularLocation>
        <location evidence="1">Nucleus</location>
    </subcellularLocation>
</comment>
<dbReference type="InterPro" id="IPR013929">
    <property type="entry name" value="RPAP1_C"/>
</dbReference>
<evidence type="ECO:0000259" key="6">
    <source>
        <dbReference type="Pfam" id="PF08620"/>
    </source>
</evidence>
<dbReference type="Pfam" id="PF08620">
    <property type="entry name" value="RPAP1_C"/>
    <property type="match status" value="1"/>
</dbReference>
<dbReference type="EMBL" id="KZ451950">
    <property type="protein sequence ID" value="PKA59000.1"/>
    <property type="molecule type" value="Genomic_DNA"/>
</dbReference>
<evidence type="ECO:0000256" key="3">
    <source>
        <dbReference type="ARBA" id="ARBA00023163"/>
    </source>
</evidence>
<evidence type="ECO:0000259" key="8">
    <source>
        <dbReference type="Pfam" id="PF25766"/>
    </source>
</evidence>
<feature type="domain" description="RPAP1 N-terminal" evidence="7">
    <location>
        <begin position="121"/>
        <end position="164"/>
    </location>
</feature>
<dbReference type="OrthoDB" id="348201at2759"/>
<feature type="region of interest" description="Disordered" evidence="5">
    <location>
        <begin position="82"/>
        <end position="106"/>
    </location>
</feature>
<dbReference type="InterPro" id="IPR013930">
    <property type="entry name" value="RPAP1_N"/>
</dbReference>
<comment type="similarity">
    <text evidence="2">Belongs to the RPAP1 family.</text>
</comment>
<dbReference type="Proteomes" id="UP000236161">
    <property type="component" value="Unassembled WGS sequence"/>
</dbReference>
<evidence type="ECO:0000256" key="1">
    <source>
        <dbReference type="ARBA" id="ARBA00004123"/>
    </source>
</evidence>
<protein>
    <recommendedName>
        <fullName evidence="11">Transcriptional elongation regulator MINIYO</fullName>
    </recommendedName>
</protein>
<keyword evidence="4" id="KW-0539">Nucleus</keyword>
<evidence type="ECO:0000256" key="2">
    <source>
        <dbReference type="ARBA" id="ARBA00009953"/>
    </source>
</evidence>
<dbReference type="InterPro" id="IPR057989">
    <property type="entry name" value="TPR_RPAP1/MINIYO-like"/>
</dbReference>
<dbReference type="PANTHER" id="PTHR47605">
    <property type="entry name" value="TRANSCRIPTIONAL ELONGATION REGULATOR MINIYO"/>
    <property type="match status" value="1"/>
</dbReference>
<gene>
    <name evidence="9" type="ORF">AXF42_Ash001093</name>
</gene>
<evidence type="ECO:0000256" key="4">
    <source>
        <dbReference type="ARBA" id="ARBA00023242"/>
    </source>
</evidence>
<evidence type="ECO:0000259" key="7">
    <source>
        <dbReference type="Pfam" id="PF08621"/>
    </source>
</evidence>
<keyword evidence="10" id="KW-1185">Reference proteome</keyword>
<evidence type="ECO:0000256" key="5">
    <source>
        <dbReference type="SAM" id="MobiDB-lite"/>
    </source>
</evidence>